<protein>
    <submittedName>
        <fullName evidence="2">Protein kinase domain-containing protein</fullName>
    </submittedName>
</protein>
<dbReference type="Gene3D" id="1.10.510.10">
    <property type="entry name" value="Transferase(Phosphotransferase) domain 1"/>
    <property type="match status" value="1"/>
</dbReference>
<dbReference type="PROSITE" id="PS50011">
    <property type="entry name" value="PROTEIN_KINASE_DOM"/>
    <property type="match status" value="1"/>
</dbReference>
<gene>
    <name evidence="2" type="ORF">TPC1_17860</name>
</gene>
<organism evidence="2">
    <name type="scientific">Trepomonas sp. PC1</name>
    <dbReference type="NCBI Taxonomy" id="1076344"/>
    <lineage>
        <taxon>Eukaryota</taxon>
        <taxon>Metamonada</taxon>
        <taxon>Diplomonadida</taxon>
        <taxon>Hexamitidae</taxon>
        <taxon>Hexamitinae</taxon>
        <taxon>Trepomonas</taxon>
    </lineage>
</organism>
<dbReference type="InterPro" id="IPR024104">
    <property type="entry name" value="Tribbles/Ser_Thr_kinase_40"/>
</dbReference>
<proteinExistence type="predicted"/>
<keyword evidence="2" id="KW-0418">Kinase</keyword>
<accession>A0A146K1F6</accession>
<name>A0A146K1F6_9EUKA</name>
<evidence type="ECO:0000313" key="2">
    <source>
        <dbReference type="EMBL" id="JAP90750.1"/>
    </source>
</evidence>
<dbReference type="PANTHER" id="PTHR22961">
    <property type="entry name" value="SER/THR PROTEIN KINASE-TRB"/>
    <property type="match status" value="1"/>
</dbReference>
<dbReference type="GO" id="GO:0031434">
    <property type="term" value="F:mitogen-activated protein kinase kinase binding"/>
    <property type="evidence" value="ECO:0007669"/>
    <property type="project" value="TreeGrafter"/>
</dbReference>
<feature type="non-terminal residue" evidence="2">
    <location>
        <position position="1"/>
    </location>
</feature>
<dbReference type="SUPFAM" id="SSF56112">
    <property type="entry name" value="Protein kinase-like (PK-like)"/>
    <property type="match status" value="1"/>
</dbReference>
<feature type="domain" description="Protein kinase" evidence="1">
    <location>
        <begin position="1"/>
        <end position="85"/>
    </location>
</feature>
<dbReference type="InterPro" id="IPR000719">
    <property type="entry name" value="Prot_kinase_dom"/>
</dbReference>
<sequence>VLLNKRHDPLKADVWSLGVILYSILNGGFPFSDEDNEELKRKICYENVYIKSSLGEDSRRLLGKMLEKDPEKRWGMDKVVEHLRLKGDESLKTAKICYKTIFQVKQLFQGQINAQQLLIDLKNKKKNQHTQTYWILIHGTKSNQDEQERYKK</sequence>
<reference evidence="2" key="1">
    <citation type="submission" date="2015-07" db="EMBL/GenBank/DDBJ databases">
        <title>Adaptation to a free-living lifestyle via gene acquisitions in the diplomonad Trepomonas sp. PC1.</title>
        <authorList>
            <person name="Xu F."/>
            <person name="Jerlstrom-Hultqvist J."/>
            <person name="Kolisko M."/>
            <person name="Simpson A.G.B."/>
            <person name="Roger A.J."/>
            <person name="Svard S.G."/>
            <person name="Andersson J.O."/>
        </authorList>
    </citation>
    <scope>NUCLEOTIDE SEQUENCE</scope>
    <source>
        <strain evidence="2">PC1</strain>
    </source>
</reference>
<dbReference type="EMBL" id="GDID01005856">
    <property type="protein sequence ID" value="JAP90750.1"/>
    <property type="molecule type" value="Transcribed_RNA"/>
</dbReference>
<dbReference type="Pfam" id="PF00069">
    <property type="entry name" value="Pkinase"/>
    <property type="match status" value="1"/>
</dbReference>
<dbReference type="AlphaFoldDB" id="A0A146K1F6"/>
<dbReference type="InterPro" id="IPR011009">
    <property type="entry name" value="Kinase-like_dom_sf"/>
</dbReference>
<dbReference type="PANTHER" id="PTHR22961:SF13">
    <property type="entry name" value="TRIBBLES"/>
    <property type="match status" value="1"/>
</dbReference>
<keyword evidence="2" id="KW-0808">Transferase</keyword>
<dbReference type="GO" id="GO:0005524">
    <property type="term" value="F:ATP binding"/>
    <property type="evidence" value="ECO:0007669"/>
    <property type="project" value="InterPro"/>
</dbReference>
<dbReference type="GO" id="GO:0005634">
    <property type="term" value="C:nucleus"/>
    <property type="evidence" value="ECO:0007669"/>
    <property type="project" value="TreeGrafter"/>
</dbReference>
<dbReference type="GO" id="GO:0032436">
    <property type="term" value="P:positive regulation of proteasomal ubiquitin-dependent protein catabolic process"/>
    <property type="evidence" value="ECO:0007669"/>
    <property type="project" value="TreeGrafter"/>
</dbReference>
<feature type="non-terminal residue" evidence="2">
    <location>
        <position position="152"/>
    </location>
</feature>
<evidence type="ECO:0000259" key="1">
    <source>
        <dbReference type="PROSITE" id="PS50011"/>
    </source>
</evidence>
<dbReference type="GO" id="GO:0004672">
    <property type="term" value="F:protein kinase activity"/>
    <property type="evidence" value="ECO:0007669"/>
    <property type="project" value="InterPro"/>
</dbReference>